<comment type="caution">
    <text evidence="2">The sequence shown here is derived from an EMBL/GenBank/DDBJ whole genome shotgun (WGS) entry which is preliminary data.</text>
</comment>
<dbReference type="Proteomes" id="UP000051790">
    <property type="component" value="Unassembled WGS sequence"/>
</dbReference>
<dbReference type="InterPro" id="IPR021810">
    <property type="entry name" value="T1RH-like_C"/>
</dbReference>
<evidence type="ECO:0000313" key="2">
    <source>
        <dbReference type="EMBL" id="KRL40647.1"/>
    </source>
</evidence>
<sequence>MGEDTLQEIAKELVGTVRKYAATPDWVQRKTTQAAMRQAVRRMLKDHGYPPTFAPAAVDTIIEQAQTMAFENHN</sequence>
<dbReference type="PATRIC" id="fig|1423769.4.peg.2434"/>
<evidence type="ECO:0000313" key="3">
    <source>
        <dbReference type="Proteomes" id="UP000051790"/>
    </source>
</evidence>
<dbReference type="AlphaFoldDB" id="A0A0R1Q7Y5"/>
<protein>
    <submittedName>
        <fullName evidence="2">HsdR family type I site-specific deoxyribonuclease</fullName>
    </submittedName>
</protein>
<dbReference type="Pfam" id="PF11867">
    <property type="entry name" value="T1RH-like_C"/>
    <property type="match status" value="1"/>
</dbReference>
<name>A0A0R1Q7Y5_9LACO</name>
<gene>
    <name evidence="2" type="ORF">FD01_GL002253</name>
</gene>
<reference evidence="2 3" key="1">
    <citation type="journal article" date="2015" name="Genome Announc.">
        <title>Expanding the biotechnology potential of lactobacilli through comparative genomics of 213 strains and associated genera.</title>
        <authorList>
            <person name="Sun Z."/>
            <person name="Harris H.M."/>
            <person name="McCann A."/>
            <person name="Guo C."/>
            <person name="Argimon S."/>
            <person name="Zhang W."/>
            <person name="Yang X."/>
            <person name="Jeffery I.B."/>
            <person name="Cooney J.C."/>
            <person name="Kagawa T.F."/>
            <person name="Liu W."/>
            <person name="Song Y."/>
            <person name="Salvetti E."/>
            <person name="Wrobel A."/>
            <person name="Rasinkangas P."/>
            <person name="Parkhill J."/>
            <person name="Rea M.C."/>
            <person name="O'Sullivan O."/>
            <person name="Ritari J."/>
            <person name="Douillard F.P."/>
            <person name="Paul Ross R."/>
            <person name="Yang R."/>
            <person name="Briner A.E."/>
            <person name="Felis G.E."/>
            <person name="de Vos W.M."/>
            <person name="Barrangou R."/>
            <person name="Klaenhammer T.R."/>
            <person name="Caufield P.W."/>
            <person name="Cui Y."/>
            <person name="Zhang H."/>
            <person name="O'Toole P.W."/>
        </authorList>
    </citation>
    <scope>NUCLEOTIDE SEQUENCE [LARGE SCALE GENOMIC DNA]</scope>
    <source>
        <strain evidence="2 3">DSM 13343</strain>
    </source>
</reference>
<organism evidence="2 3">
    <name type="scientific">Lacticaseibacillus manihotivorans DSM 13343 = JCM 12514</name>
    <dbReference type="NCBI Taxonomy" id="1423769"/>
    <lineage>
        <taxon>Bacteria</taxon>
        <taxon>Bacillati</taxon>
        <taxon>Bacillota</taxon>
        <taxon>Bacilli</taxon>
        <taxon>Lactobacillales</taxon>
        <taxon>Lactobacillaceae</taxon>
        <taxon>Lacticaseibacillus</taxon>
    </lineage>
</organism>
<evidence type="ECO:0000259" key="1">
    <source>
        <dbReference type="Pfam" id="PF11867"/>
    </source>
</evidence>
<dbReference type="EMBL" id="AZEU01000266">
    <property type="protein sequence ID" value="KRL40647.1"/>
    <property type="molecule type" value="Genomic_DNA"/>
</dbReference>
<accession>A0A0R1Q7Y5</accession>
<proteinExistence type="predicted"/>
<feature type="domain" description="Type I restriction enzyme HindI endonuclease subunit-like C-terminal" evidence="1">
    <location>
        <begin position="1"/>
        <end position="69"/>
    </location>
</feature>
<keyword evidence="3" id="KW-1185">Reference proteome</keyword>